<feature type="domain" description="HTH myb-type" evidence="8">
    <location>
        <begin position="141"/>
        <end position="188"/>
    </location>
</feature>
<feature type="domain" description="Myb-like" evidence="6">
    <location>
        <begin position="134"/>
        <end position="184"/>
    </location>
</feature>
<accession>A0A8S1SHN0</accession>
<feature type="compositionally biased region" description="Basic residues" evidence="5">
    <location>
        <begin position="217"/>
        <end position="227"/>
    </location>
</feature>
<dbReference type="OMA" id="YYHPILH"/>
<keyword evidence="3" id="KW-0804">Transcription</keyword>
<reference evidence="9" key="1">
    <citation type="submission" date="2021-01" db="EMBL/GenBank/DDBJ databases">
        <authorList>
            <consortium name="Genoscope - CEA"/>
            <person name="William W."/>
        </authorList>
    </citation>
    <scope>NUCLEOTIDE SEQUENCE</scope>
</reference>
<name>A0A8S1SHN0_PAROT</name>
<feature type="domain" description="Myb-like" evidence="6">
    <location>
        <begin position="30"/>
        <end position="80"/>
    </location>
</feature>
<gene>
    <name evidence="9" type="ORF">POCTA_138.1.T0100138</name>
</gene>
<proteinExistence type="predicted"/>
<dbReference type="OrthoDB" id="2143914at2759"/>
<protein>
    <submittedName>
        <fullName evidence="9">Uncharacterized protein</fullName>
    </submittedName>
</protein>
<dbReference type="GO" id="GO:0019185">
    <property type="term" value="C:snRNA-activating protein complex"/>
    <property type="evidence" value="ECO:0007669"/>
    <property type="project" value="TreeGrafter"/>
</dbReference>
<dbReference type="GO" id="GO:0001006">
    <property type="term" value="F:RNA polymerase III type 3 promoter sequence-specific DNA binding"/>
    <property type="evidence" value="ECO:0007669"/>
    <property type="project" value="TreeGrafter"/>
</dbReference>
<dbReference type="PROSITE" id="PS51293">
    <property type="entry name" value="SANT"/>
    <property type="match status" value="1"/>
</dbReference>
<dbReference type="EMBL" id="CAJJDP010000009">
    <property type="protein sequence ID" value="CAD8138927.1"/>
    <property type="molecule type" value="Genomic_DNA"/>
</dbReference>
<evidence type="ECO:0000259" key="8">
    <source>
        <dbReference type="PROSITE" id="PS51294"/>
    </source>
</evidence>
<evidence type="ECO:0000259" key="6">
    <source>
        <dbReference type="PROSITE" id="PS50090"/>
    </source>
</evidence>
<feature type="domain" description="HTH myb-type" evidence="8">
    <location>
        <begin position="35"/>
        <end position="84"/>
    </location>
</feature>
<feature type="region of interest" description="Disordered" evidence="5">
    <location>
        <begin position="207"/>
        <end position="242"/>
    </location>
</feature>
<feature type="compositionally biased region" description="Low complexity" evidence="5">
    <location>
        <begin position="228"/>
        <end position="241"/>
    </location>
</feature>
<evidence type="ECO:0000313" key="10">
    <source>
        <dbReference type="Proteomes" id="UP000683925"/>
    </source>
</evidence>
<organism evidence="9 10">
    <name type="scientific">Paramecium octaurelia</name>
    <dbReference type="NCBI Taxonomy" id="43137"/>
    <lineage>
        <taxon>Eukaryota</taxon>
        <taxon>Sar</taxon>
        <taxon>Alveolata</taxon>
        <taxon>Ciliophora</taxon>
        <taxon>Intramacronucleata</taxon>
        <taxon>Oligohymenophorea</taxon>
        <taxon>Peniculida</taxon>
        <taxon>Parameciidae</taxon>
        <taxon>Paramecium</taxon>
    </lineage>
</organism>
<evidence type="ECO:0000256" key="5">
    <source>
        <dbReference type="SAM" id="MobiDB-lite"/>
    </source>
</evidence>
<evidence type="ECO:0000256" key="1">
    <source>
        <dbReference type="ARBA" id="ARBA00023015"/>
    </source>
</evidence>
<dbReference type="AlphaFoldDB" id="A0A8S1SHN0"/>
<comment type="caution">
    <text evidence="9">The sequence shown here is derived from an EMBL/GenBank/DDBJ whole genome shotgun (WGS) entry which is preliminary data.</text>
</comment>
<dbReference type="GO" id="GO:0042795">
    <property type="term" value="P:snRNA transcription by RNA polymerase II"/>
    <property type="evidence" value="ECO:0007669"/>
    <property type="project" value="TreeGrafter"/>
</dbReference>
<sequence>MDHFQSFENNNLPEGNPITLEQNKIELEQLSKSTRRAWTQQEDEELRQAIRFHGTNWLVVASALKNRNPSQCAQRWKRIKPNNAFSKRQPWTQKEDHLLLKLVELHNKNWVQIAKKIPNRTSKQVRERFINKLNPEINQEPFSVAEDKLIIDGFKSFGSKWCKISKLLQNRPENVIKNRFYSYLRKQYLKIDNPYYVIPQQNQEVSHSIPQNQGCKQSKKKKLHKKLSQQIENTENNNEQNKQSYCGDVHSKISKKSYKKINKRFPQASNCKQYQEYCSDYKNQRIAGGFLNEPFEIVKEEQQQENQYYHPILHKDNLEQLPANYYSTSFTLNAIQPYKIIYCYPPQFGTPYIPPYFMENQMIQYEVANQEALLQRSQDNQKNHQNQ</sequence>
<feature type="domain" description="HTH myb-type" evidence="8">
    <location>
        <begin position="87"/>
        <end position="137"/>
    </location>
</feature>
<dbReference type="PROSITE" id="PS51294">
    <property type="entry name" value="HTH_MYB"/>
    <property type="match status" value="3"/>
</dbReference>
<dbReference type="GO" id="GO:0042796">
    <property type="term" value="P:snRNA transcription by RNA polymerase III"/>
    <property type="evidence" value="ECO:0007669"/>
    <property type="project" value="TreeGrafter"/>
</dbReference>
<dbReference type="PROSITE" id="PS50090">
    <property type="entry name" value="MYB_LIKE"/>
    <property type="match status" value="3"/>
</dbReference>
<dbReference type="Proteomes" id="UP000683925">
    <property type="component" value="Unassembled WGS sequence"/>
</dbReference>
<dbReference type="CDD" id="cd00167">
    <property type="entry name" value="SANT"/>
    <property type="match status" value="3"/>
</dbReference>
<keyword evidence="1" id="KW-0805">Transcription regulation</keyword>
<dbReference type="SMART" id="SM00717">
    <property type="entry name" value="SANT"/>
    <property type="match status" value="3"/>
</dbReference>
<dbReference type="InterPro" id="IPR017930">
    <property type="entry name" value="Myb_dom"/>
</dbReference>
<evidence type="ECO:0000256" key="3">
    <source>
        <dbReference type="ARBA" id="ARBA00023163"/>
    </source>
</evidence>
<evidence type="ECO:0000256" key="4">
    <source>
        <dbReference type="ARBA" id="ARBA00023242"/>
    </source>
</evidence>
<keyword evidence="10" id="KW-1185">Reference proteome</keyword>
<dbReference type="InterPro" id="IPR051575">
    <property type="entry name" value="Myb-like_DNA-bd"/>
</dbReference>
<evidence type="ECO:0000259" key="7">
    <source>
        <dbReference type="PROSITE" id="PS51293"/>
    </source>
</evidence>
<feature type="domain" description="Myb-like" evidence="6">
    <location>
        <begin position="83"/>
        <end position="133"/>
    </location>
</feature>
<dbReference type="Pfam" id="PF13921">
    <property type="entry name" value="Myb_DNA-bind_6"/>
    <property type="match status" value="1"/>
</dbReference>
<dbReference type="GO" id="GO:0000978">
    <property type="term" value="F:RNA polymerase II cis-regulatory region sequence-specific DNA binding"/>
    <property type="evidence" value="ECO:0007669"/>
    <property type="project" value="TreeGrafter"/>
</dbReference>
<dbReference type="Pfam" id="PF00249">
    <property type="entry name" value="Myb_DNA-binding"/>
    <property type="match status" value="1"/>
</dbReference>
<dbReference type="InterPro" id="IPR001005">
    <property type="entry name" value="SANT/Myb"/>
</dbReference>
<dbReference type="PANTHER" id="PTHR46621">
    <property type="entry name" value="SNRNA-ACTIVATING PROTEIN COMPLEX SUBUNIT 4"/>
    <property type="match status" value="1"/>
</dbReference>
<feature type="domain" description="SANT" evidence="7">
    <location>
        <begin position="91"/>
        <end position="136"/>
    </location>
</feature>
<evidence type="ECO:0000313" key="9">
    <source>
        <dbReference type="EMBL" id="CAD8138927.1"/>
    </source>
</evidence>
<dbReference type="InterPro" id="IPR017884">
    <property type="entry name" value="SANT_dom"/>
</dbReference>
<keyword evidence="2" id="KW-0238">DNA-binding</keyword>
<evidence type="ECO:0000256" key="2">
    <source>
        <dbReference type="ARBA" id="ARBA00023125"/>
    </source>
</evidence>
<keyword evidence="4" id="KW-0539">Nucleus</keyword>
<dbReference type="PANTHER" id="PTHR46621:SF1">
    <property type="entry name" value="SNRNA-ACTIVATING PROTEIN COMPLEX SUBUNIT 4"/>
    <property type="match status" value="1"/>
</dbReference>